<name>A0A917TI63_9BACI</name>
<dbReference type="Gene3D" id="3.40.50.300">
    <property type="entry name" value="P-loop containing nucleotide triphosphate hydrolases"/>
    <property type="match status" value="2"/>
</dbReference>
<evidence type="ECO:0000313" key="7">
    <source>
        <dbReference type="Proteomes" id="UP000618460"/>
    </source>
</evidence>
<comment type="caution">
    <text evidence="6">The sequence shown here is derived from an EMBL/GenBank/DDBJ whole genome shotgun (WGS) entry which is preliminary data.</text>
</comment>
<dbReference type="InterPro" id="IPR038729">
    <property type="entry name" value="Rad50/SbcC_AAA"/>
</dbReference>
<dbReference type="SUPFAM" id="SSF52540">
    <property type="entry name" value="P-loop containing nucleoside triphosphate hydrolases"/>
    <property type="match status" value="1"/>
</dbReference>
<evidence type="ECO:0000256" key="1">
    <source>
        <dbReference type="ARBA" id="ARBA00006930"/>
    </source>
</evidence>
<evidence type="ECO:0000313" key="6">
    <source>
        <dbReference type="EMBL" id="GGM23310.1"/>
    </source>
</evidence>
<feature type="domain" description="Rad50/SbcC-type AAA" evidence="5">
    <location>
        <begin position="6"/>
        <end position="217"/>
    </location>
</feature>
<evidence type="ECO:0000256" key="4">
    <source>
        <dbReference type="SAM" id="Coils"/>
    </source>
</evidence>
<dbReference type="Pfam" id="PF13476">
    <property type="entry name" value="AAA_23"/>
    <property type="match status" value="1"/>
</dbReference>
<dbReference type="EMBL" id="BMLG01000001">
    <property type="protein sequence ID" value="GGM23310.1"/>
    <property type="molecule type" value="Genomic_DNA"/>
</dbReference>
<feature type="coiled-coil region" evidence="4">
    <location>
        <begin position="536"/>
        <end position="570"/>
    </location>
</feature>
<gene>
    <name evidence="6" type="primary">sbcC</name>
    <name evidence="6" type="ORF">GCM10011351_06390</name>
</gene>
<feature type="coiled-coil region" evidence="4">
    <location>
        <begin position="234"/>
        <end position="435"/>
    </location>
</feature>
<sequence length="1034" mass="120972">MRAISIMLSAFGPYKDEQVIDFRELGDESIFLVTGPTGAGKTTIFDAICFALYGKASGSERDHDTFRSHFAEQNDKTAVSFTFQLKDTTYLIYRQPRQLKPKERGEGFREEPALAELYQVDNGEKHLIHSKIKDVNEKIEQMLGLDYDQFRKMIMIPQGEFRKLIAENSKEREEILQKIFRTYFYQDMTEALKTQTKKIKEQLQQTDWKVKQEISKIDWDDPTLVDTTAINSVLDALDHKLKNDQEKRKELTKKVTKEKQQLQSSQEAFYKGKQLADKFKEQEQLLKEKEKLDNRKIEIESTVTVLKWGEKANQLLPFEKQANDRLNEWQKQVNMLEEQKQTVAILEKEFKRLSENYQVQQAKEKEKQEEKLQLVEKKKQLEKLRHYTEISTNLEKTKNQYQEKDRIVKSINKDLEEKKTNLQAVEHLLSKQTEQTKAYYETEKELLYAEERYKKSLTLINEYHELEKLRKDYQQVKDHYVQVNQQLKEKRHAVQKIEEQQQTHHAYVLASHLHDGEACPVCGSETHPAKAEIETTAISEKAYKQEKTELQELEAAITKWQDKYIEAKSKGEAKRDVVENMAKEYQTIETLDRTNIEKLTYRCKEEKNLKQKVFNEIKEQYNKIEKAEAEKQKLTNETTKLTEQYEIQKTGLDKLKNEQVTLEAQLVQLRADIPEQPMTVEKWQEHIQKTEQALDNWFHMWQEQQEAWEESKQKLQESKTTFTSLEKFVTDLAEKKKQQESLFNQKVKEAGFTTIATFQEAKISEKQLEIMKHEIEQYNQSVQSVTERLQTLSEQLEGQVKPDLDLLQESINFYSNQLDSTNQSLHAISLQIKQHKQFQSNIKELAEEQEKHDKEYYDIAELADLARGDNHLKLSFERYVLSSFLEEILLQANIRMDQLTEHRYQLIRSNQVAKRGAQSGLDLEVMDQHTGQQRSVKTLSGGEGFKAALSLALGMADVVQAHAGGVQLETLFIDEGFGTLDELSLEQAIDCLKGLQQSNRILGIISHVPQLKEEIYAKLQIKPTPQGSFARFTF</sequence>
<dbReference type="GO" id="GO:0006302">
    <property type="term" value="P:double-strand break repair"/>
    <property type="evidence" value="ECO:0007669"/>
    <property type="project" value="InterPro"/>
</dbReference>
<dbReference type="PANTHER" id="PTHR32114">
    <property type="entry name" value="ABC TRANSPORTER ABCH.3"/>
    <property type="match status" value="1"/>
</dbReference>
<evidence type="ECO:0000259" key="5">
    <source>
        <dbReference type="Pfam" id="PF13476"/>
    </source>
</evidence>
<comment type="similarity">
    <text evidence="1">Belongs to the SMC family. SbcC subfamily.</text>
</comment>
<evidence type="ECO:0000256" key="3">
    <source>
        <dbReference type="ARBA" id="ARBA00013368"/>
    </source>
</evidence>
<reference evidence="6" key="1">
    <citation type="journal article" date="2014" name="Int. J. Syst. Evol. Microbiol.">
        <title>Complete genome sequence of Corynebacterium casei LMG S-19264T (=DSM 44701T), isolated from a smear-ripened cheese.</title>
        <authorList>
            <consortium name="US DOE Joint Genome Institute (JGI-PGF)"/>
            <person name="Walter F."/>
            <person name="Albersmeier A."/>
            <person name="Kalinowski J."/>
            <person name="Ruckert C."/>
        </authorList>
    </citation>
    <scope>NUCLEOTIDE SEQUENCE</scope>
    <source>
        <strain evidence="6">CGMCC 1.6333</strain>
    </source>
</reference>
<feature type="coiled-coil region" evidence="4">
    <location>
        <begin position="466"/>
        <end position="503"/>
    </location>
</feature>
<dbReference type="PANTHER" id="PTHR32114:SF2">
    <property type="entry name" value="ABC TRANSPORTER ABCH.3"/>
    <property type="match status" value="1"/>
</dbReference>
<feature type="coiled-coil region" evidence="4">
    <location>
        <begin position="610"/>
        <end position="672"/>
    </location>
</feature>
<dbReference type="Pfam" id="PF13558">
    <property type="entry name" value="SbcC_Walker_B"/>
    <property type="match status" value="1"/>
</dbReference>
<dbReference type="OrthoDB" id="9795626at2"/>
<reference evidence="6" key="2">
    <citation type="submission" date="2020-09" db="EMBL/GenBank/DDBJ databases">
        <authorList>
            <person name="Sun Q."/>
            <person name="Zhou Y."/>
        </authorList>
    </citation>
    <scope>NUCLEOTIDE SEQUENCE</scope>
    <source>
        <strain evidence="6">CGMCC 1.6333</strain>
    </source>
</reference>
<dbReference type="AlphaFoldDB" id="A0A917TI63"/>
<dbReference type="Proteomes" id="UP000618460">
    <property type="component" value="Unassembled WGS sequence"/>
</dbReference>
<dbReference type="InterPro" id="IPR027417">
    <property type="entry name" value="P-loop_NTPase"/>
</dbReference>
<keyword evidence="4" id="KW-0175">Coiled coil</keyword>
<keyword evidence="7" id="KW-1185">Reference proteome</keyword>
<evidence type="ECO:0000256" key="2">
    <source>
        <dbReference type="ARBA" id="ARBA00011322"/>
    </source>
</evidence>
<comment type="subunit">
    <text evidence="2">Heterodimer of SbcC and SbcD.</text>
</comment>
<dbReference type="GO" id="GO:0016887">
    <property type="term" value="F:ATP hydrolysis activity"/>
    <property type="evidence" value="ECO:0007669"/>
    <property type="project" value="InterPro"/>
</dbReference>
<accession>A0A917TI63</accession>
<protein>
    <recommendedName>
        <fullName evidence="3">Nuclease SbcCD subunit C</fullName>
    </recommendedName>
</protein>
<dbReference type="RefSeq" id="WP_117152234.1">
    <property type="nucleotide sequence ID" value="NZ_BMLG01000001.1"/>
</dbReference>
<feature type="coiled-coil region" evidence="4">
    <location>
        <begin position="761"/>
        <end position="795"/>
    </location>
</feature>
<proteinExistence type="inferred from homology"/>
<organism evidence="6 7">
    <name type="scientific">Paraliobacillus quinghaiensis</name>
    <dbReference type="NCBI Taxonomy" id="470815"/>
    <lineage>
        <taxon>Bacteria</taxon>
        <taxon>Bacillati</taxon>
        <taxon>Bacillota</taxon>
        <taxon>Bacilli</taxon>
        <taxon>Bacillales</taxon>
        <taxon>Bacillaceae</taxon>
        <taxon>Paraliobacillus</taxon>
    </lineage>
</organism>